<proteinExistence type="predicted"/>
<sequence length="59" mass="6273">MTPAIVIGWFLLSLGALWALVSQNEPITSRLTVATIICLILGYACLGIAGWKGVENNAE</sequence>
<reference evidence="2" key="1">
    <citation type="submission" date="2020-03" db="EMBL/GenBank/DDBJ databases">
        <title>The deep terrestrial virosphere.</title>
        <authorList>
            <person name="Holmfeldt K."/>
            <person name="Nilsson E."/>
            <person name="Simone D."/>
            <person name="Lopez-Fernandez M."/>
            <person name="Wu X."/>
            <person name="de Brujin I."/>
            <person name="Lundin D."/>
            <person name="Andersson A."/>
            <person name="Bertilsson S."/>
            <person name="Dopson M."/>
        </authorList>
    </citation>
    <scope>NUCLEOTIDE SEQUENCE</scope>
    <source>
        <strain evidence="2">MM415B06032</strain>
    </source>
</reference>
<name>A0A6M3LVM3_9ZZZZ</name>
<keyword evidence="1" id="KW-0812">Transmembrane</keyword>
<dbReference type="AlphaFoldDB" id="A0A6M3LVM3"/>
<feature type="transmembrane region" description="Helical" evidence="1">
    <location>
        <begin position="29"/>
        <end position="51"/>
    </location>
</feature>
<gene>
    <name evidence="2" type="ORF">MM415B06032_0004</name>
</gene>
<keyword evidence="1" id="KW-0472">Membrane</keyword>
<keyword evidence="1" id="KW-1133">Transmembrane helix</keyword>
<protein>
    <submittedName>
        <fullName evidence="2">Uncharacterized protein</fullName>
    </submittedName>
</protein>
<organism evidence="2">
    <name type="scientific">viral metagenome</name>
    <dbReference type="NCBI Taxonomy" id="1070528"/>
    <lineage>
        <taxon>unclassified sequences</taxon>
        <taxon>metagenomes</taxon>
        <taxon>organismal metagenomes</taxon>
    </lineage>
</organism>
<evidence type="ECO:0000256" key="1">
    <source>
        <dbReference type="SAM" id="Phobius"/>
    </source>
</evidence>
<evidence type="ECO:0000313" key="2">
    <source>
        <dbReference type="EMBL" id="QJA97644.1"/>
    </source>
</evidence>
<accession>A0A6M3LVM3</accession>
<dbReference type="EMBL" id="MT143512">
    <property type="protein sequence ID" value="QJA97644.1"/>
    <property type="molecule type" value="Genomic_DNA"/>
</dbReference>